<feature type="region of interest" description="Disordered" evidence="1">
    <location>
        <begin position="285"/>
        <end position="341"/>
    </location>
</feature>
<dbReference type="EMBL" id="NEVH01022636">
    <property type="protein sequence ID" value="PNF18589.1"/>
    <property type="molecule type" value="Genomic_DNA"/>
</dbReference>
<feature type="compositionally biased region" description="Basic and acidic residues" evidence="1">
    <location>
        <begin position="15"/>
        <end position="30"/>
    </location>
</feature>
<dbReference type="AlphaFoldDB" id="A0A2J7PQH5"/>
<feature type="compositionally biased region" description="Polar residues" evidence="1">
    <location>
        <begin position="63"/>
        <end position="83"/>
    </location>
</feature>
<evidence type="ECO:0000313" key="2">
    <source>
        <dbReference type="EMBL" id="PNF18589.1"/>
    </source>
</evidence>
<feature type="region of interest" description="Disordered" evidence="1">
    <location>
        <begin position="1"/>
        <end position="37"/>
    </location>
</feature>
<evidence type="ECO:0000256" key="1">
    <source>
        <dbReference type="SAM" id="MobiDB-lite"/>
    </source>
</evidence>
<proteinExistence type="predicted"/>
<feature type="compositionally biased region" description="Basic and acidic residues" evidence="1">
    <location>
        <begin position="138"/>
        <end position="153"/>
    </location>
</feature>
<reference evidence="2 3" key="1">
    <citation type="submission" date="2017-12" db="EMBL/GenBank/DDBJ databases">
        <title>Hemimetabolous genomes reveal molecular basis of termite eusociality.</title>
        <authorList>
            <person name="Harrison M.C."/>
            <person name="Jongepier E."/>
            <person name="Robertson H.M."/>
            <person name="Arning N."/>
            <person name="Bitard-Feildel T."/>
            <person name="Chao H."/>
            <person name="Childers C.P."/>
            <person name="Dinh H."/>
            <person name="Doddapaneni H."/>
            <person name="Dugan S."/>
            <person name="Gowin J."/>
            <person name="Greiner C."/>
            <person name="Han Y."/>
            <person name="Hu H."/>
            <person name="Hughes D.S.T."/>
            <person name="Huylmans A.-K."/>
            <person name="Kemena C."/>
            <person name="Kremer L.P.M."/>
            <person name="Lee S.L."/>
            <person name="Lopez-Ezquerra A."/>
            <person name="Mallet L."/>
            <person name="Monroy-Kuhn J.M."/>
            <person name="Moser A."/>
            <person name="Murali S.C."/>
            <person name="Muzny D.M."/>
            <person name="Otani S."/>
            <person name="Piulachs M.-D."/>
            <person name="Poelchau M."/>
            <person name="Qu J."/>
            <person name="Schaub F."/>
            <person name="Wada-Katsumata A."/>
            <person name="Worley K.C."/>
            <person name="Xie Q."/>
            <person name="Ylla G."/>
            <person name="Poulsen M."/>
            <person name="Gibbs R.A."/>
            <person name="Schal C."/>
            <person name="Richards S."/>
            <person name="Belles X."/>
            <person name="Korb J."/>
            <person name="Bornberg-Bauer E."/>
        </authorList>
    </citation>
    <scope>NUCLEOTIDE SEQUENCE [LARGE SCALE GENOMIC DNA]</scope>
    <source>
        <tissue evidence="2">Whole body</tissue>
    </source>
</reference>
<feature type="compositionally biased region" description="Low complexity" evidence="1">
    <location>
        <begin position="328"/>
        <end position="341"/>
    </location>
</feature>
<feature type="compositionally biased region" description="Basic residues" evidence="1">
    <location>
        <begin position="211"/>
        <end position="221"/>
    </location>
</feature>
<protein>
    <submittedName>
        <fullName evidence="2">Uncharacterized protein</fullName>
    </submittedName>
</protein>
<feature type="region of interest" description="Disordered" evidence="1">
    <location>
        <begin position="51"/>
        <end position="83"/>
    </location>
</feature>
<comment type="caution">
    <text evidence="2">The sequence shown here is derived from an EMBL/GenBank/DDBJ whole genome shotgun (WGS) entry which is preliminary data.</text>
</comment>
<accession>A0A2J7PQH5</accession>
<name>A0A2J7PQH5_9NEOP</name>
<dbReference type="Proteomes" id="UP000235965">
    <property type="component" value="Unassembled WGS sequence"/>
</dbReference>
<feature type="region of interest" description="Disordered" evidence="1">
    <location>
        <begin position="101"/>
        <end position="239"/>
    </location>
</feature>
<gene>
    <name evidence="2" type="ORF">B7P43_G06259</name>
</gene>
<feature type="non-terminal residue" evidence="2">
    <location>
        <position position="341"/>
    </location>
</feature>
<dbReference type="OrthoDB" id="1922186at2759"/>
<feature type="compositionally biased region" description="Polar residues" evidence="1">
    <location>
        <begin position="299"/>
        <end position="310"/>
    </location>
</feature>
<feature type="compositionally biased region" description="Polar residues" evidence="1">
    <location>
        <begin position="1"/>
        <end position="11"/>
    </location>
</feature>
<feature type="compositionally biased region" description="Polar residues" evidence="1">
    <location>
        <begin position="114"/>
        <end position="123"/>
    </location>
</feature>
<sequence length="341" mass="37034">MRNVSTDQFSADTVVEARQEEERKLQKDGDDSSTSDEITLDLLLRRQQQMKQECIASDEPSIGQRSQSEGIVSGPSSPIETDNLSAAQIIEIKPSLSLITSVKQEEQMPDPAVATSSPSTGNTSDDEDLKSIKNRIKIKLEDNAESDREEERNAKRKLAAGKVKSDDSSTTRGKGGEVNVKKEPKEDTVKSESKKSESDIKVTDDNDGKGGRVKKFLGVKRSRADGGKSGSSGSDTDRRARRMKLFGFWSGPKRHRVASLNALAKVHCLYENETRGALIGIYGTNGENSQRAPKPSPSPENGTVTTTRTLRSAPGLRGVGKHWDMHNASSTSSSAPSSDEN</sequence>
<feature type="compositionally biased region" description="Basic and acidic residues" evidence="1">
    <location>
        <begin position="179"/>
        <end position="210"/>
    </location>
</feature>
<organism evidence="2 3">
    <name type="scientific">Cryptotermes secundus</name>
    <dbReference type="NCBI Taxonomy" id="105785"/>
    <lineage>
        <taxon>Eukaryota</taxon>
        <taxon>Metazoa</taxon>
        <taxon>Ecdysozoa</taxon>
        <taxon>Arthropoda</taxon>
        <taxon>Hexapoda</taxon>
        <taxon>Insecta</taxon>
        <taxon>Pterygota</taxon>
        <taxon>Neoptera</taxon>
        <taxon>Polyneoptera</taxon>
        <taxon>Dictyoptera</taxon>
        <taxon>Blattodea</taxon>
        <taxon>Blattoidea</taxon>
        <taxon>Termitoidae</taxon>
        <taxon>Kalotermitidae</taxon>
        <taxon>Cryptotermitinae</taxon>
        <taxon>Cryptotermes</taxon>
    </lineage>
</organism>
<evidence type="ECO:0000313" key="3">
    <source>
        <dbReference type="Proteomes" id="UP000235965"/>
    </source>
</evidence>
<keyword evidence="3" id="KW-1185">Reference proteome</keyword>